<feature type="compositionally biased region" description="Basic and acidic residues" evidence="8">
    <location>
        <begin position="9"/>
        <end position="22"/>
    </location>
</feature>
<evidence type="ECO:0000313" key="11">
    <source>
        <dbReference type="Proteomes" id="UP001273209"/>
    </source>
</evidence>
<evidence type="ECO:0000256" key="8">
    <source>
        <dbReference type="SAM" id="MobiDB-lite"/>
    </source>
</evidence>
<evidence type="ECO:0000256" key="6">
    <source>
        <dbReference type="PROSITE-ProRule" id="PRU01393"/>
    </source>
</evidence>
<dbReference type="SUPFAM" id="SSF54001">
    <property type="entry name" value="Cysteine proteinases"/>
    <property type="match status" value="1"/>
</dbReference>
<evidence type="ECO:0000256" key="2">
    <source>
        <dbReference type="ARBA" id="ARBA00022670"/>
    </source>
</evidence>
<dbReference type="InterPro" id="IPR036959">
    <property type="entry name" value="Peptidase_C12_UCH_sf"/>
</dbReference>
<dbReference type="PROSITE" id="PS52049">
    <property type="entry name" value="ULD"/>
    <property type="match status" value="1"/>
</dbReference>
<proteinExistence type="inferred from homology"/>
<feature type="site" description="Transition state stabilizer" evidence="6">
    <location>
        <position position="166"/>
    </location>
</feature>
<dbReference type="Proteomes" id="UP001273209">
    <property type="component" value="Unassembled WGS sequence"/>
</dbReference>
<sequence>MSNSVRISSPKDTDDAPSERPLRRSSRRAASTNAVKASEASLETSSTSSLNERRRNPKRKAAEAATESLNLPDNMLDEALRPLTSTDIEEWEGWVELESEPAFFNTILQDLGVKDVKVQELFSIDQSWLDTLLKPIYGLIFLFQYTPDVDEGEGGDETGSLWFANQTTNNACATFALLNIVMNAPNIELGDKLREFKEETKDLNTVLRGHEVGNNKFMRSIHNSFTRRMDHLNVDLCLENAVSEKKSKRAKTRAKTRSKAAKKSSKKKKVDDSYGFHFIAYVPVDGYVWELDGLRSKPHRIGPIDAHATCWTNIARPQIEGRILQYEESQIAFNLLALCQRPVALHSRSITQAAASIRLLKDQMKDNSEFADLINGQLPVLENAADLSEFNLLPSDVENATLPKDIRSEISSAANNLDEAHDLYQRLVVDLKVAIGEHRAEMISLGVDEQRVKDRKKDYGQALHRWVQKLAEKGVLEDIIENS</sequence>
<feature type="region of interest" description="Disordered" evidence="8">
    <location>
        <begin position="1"/>
        <end position="70"/>
    </location>
</feature>
<evidence type="ECO:0000259" key="9">
    <source>
        <dbReference type="PROSITE" id="PS52048"/>
    </source>
</evidence>
<comment type="similarity">
    <text evidence="6 7">Belongs to the peptidase C12 family.</text>
</comment>
<evidence type="ECO:0000256" key="4">
    <source>
        <dbReference type="ARBA" id="ARBA00022801"/>
    </source>
</evidence>
<accession>A0AAE1IBF7</accession>
<dbReference type="Gene3D" id="3.40.532.10">
    <property type="entry name" value="Peptidase C12, ubiquitin carboxyl-terminal hydrolase"/>
    <property type="match status" value="1"/>
</dbReference>
<evidence type="ECO:0000313" key="10">
    <source>
        <dbReference type="EMBL" id="KAK4068431.1"/>
    </source>
</evidence>
<dbReference type="GO" id="GO:0006511">
    <property type="term" value="P:ubiquitin-dependent protein catabolic process"/>
    <property type="evidence" value="ECO:0007669"/>
    <property type="project" value="UniProtKB-UniRule"/>
</dbReference>
<dbReference type="PRINTS" id="PR00707">
    <property type="entry name" value="UBCTHYDRLASE"/>
</dbReference>
<name>A0AAE1IBF7_9HYPO</name>
<dbReference type="PANTHER" id="PTHR10589:SF29">
    <property type="entry name" value="UBIQUITIN CARBOXYL-TERMINAL HYDROLASE"/>
    <property type="match status" value="1"/>
</dbReference>
<evidence type="ECO:0000256" key="5">
    <source>
        <dbReference type="ARBA" id="ARBA00022807"/>
    </source>
</evidence>
<evidence type="ECO:0000256" key="1">
    <source>
        <dbReference type="ARBA" id="ARBA00000707"/>
    </source>
</evidence>
<dbReference type="InterPro" id="IPR038765">
    <property type="entry name" value="Papain-like_cys_pep_sf"/>
</dbReference>
<dbReference type="EC" id="3.4.19.12" evidence="7"/>
<keyword evidence="2 6" id="KW-0645">Protease</keyword>
<keyword evidence="11" id="KW-1185">Reference proteome</keyword>
<feature type="site" description="Important for enzyme activity" evidence="6">
    <location>
        <position position="292"/>
    </location>
</feature>
<protein>
    <recommendedName>
        <fullName evidence="7">Ubiquitin carboxyl-terminal hydrolase</fullName>
        <ecNumber evidence="7">3.4.19.12</ecNumber>
    </recommendedName>
</protein>
<dbReference type="GO" id="GO:0016579">
    <property type="term" value="P:protein deubiquitination"/>
    <property type="evidence" value="ECO:0007669"/>
    <property type="project" value="TreeGrafter"/>
</dbReference>
<gene>
    <name evidence="10" type="ORF">Triagg1_7370</name>
</gene>
<organism evidence="10 11">
    <name type="scientific">Trichoderma aggressivum f. europaeum</name>
    <dbReference type="NCBI Taxonomy" id="173218"/>
    <lineage>
        <taxon>Eukaryota</taxon>
        <taxon>Fungi</taxon>
        <taxon>Dikarya</taxon>
        <taxon>Ascomycota</taxon>
        <taxon>Pezizomycotina</taxon>
        <taxon>Sordariomycetes</taxon>
        <taxon>Hypocreomycetidae</taxon>
        <taxon>Hypocreales</taxon>
        <taxon>Hypocreaceae</taxon>
        <taxon>Trichoderma</taxon>
    </lineage>
</organism>
<dbReference type="EMBL" id="JAWRVG010000032">
    <property type="protein sequence ID" value="KAK4068431.1"/>
    <property type="molecule type" value="Genomic_DNA"/>
</dbReference>
<comment type="caution">
    <text evidence="10">The sequence shown here is derived from an EMBL/GenBank/DDBJ whole genome shotgun (WGS) entry which is preliminary data.</text>
</comment>
<keyword evidence="3 6" id="KW-0833">Ubl conjugation pathway</keyword>
<feature type="active site" description="Proton donor" evidence="6">
    <location>
        <position position="277"/>
    </location>
</feature>
<reference evidence="10" key="1">
    <citation type="submission" date="2023-11" db="EMBL/GenBank/DDBJ databases">
        <title>The genome sequences of three competitors of mushroom-forming fungi.</title>
        <authorList>
            <person name="Beijen E."/>
            <person name="Ohm R.A."/>
        </authorList>
    </citation>
    <scope>NUCLEOTIDE SEQUENCE</scope>
    <source>
        <strain evidence="10">CBS 100526</strain>
    </source>
</reference>
<dbReference type="FunFam" id="3.40.532.10:FF:000010">
    <property type="entry name" value="Ubiquitin carboxyl-terminal hydrolase"/>
    <property type="match status" value="1"/>
</dbReference>
<dbReference type="AlphaFoldDB" id="A0AAE1IBF7"/>
<feature type="compositionally biased region" description="Low complexity" evidence="8">
    <location>
        <begin position="37"/>
        <end position="50"/>
    </location>
</feature>
<dbReference type="GO" id="GO:0004843">
    <property type="term" value="F:cysteine-type deubiquitinase activity"/>
    <property type="evidence" value="ECO:0007669"/>
    <property type="project" value="UniProtKB-UniRule"/>
</dbReference>
<dbReference type="RefSeq" id="XP_062753688.1">
    <property type="nucleotide sequence ID" value="XM_062902098.1"/>
</dbReference>
<dbReference type="PANTHER" id="PTHR10589">
    <property type="entry name" value="UBIQUITIN CARBOXYL-TERMINAL HYDROLASE"/>
    <property type="match status" value="1"/>
</dbReference>
<feature type="domain" description="UCH catalytic" evidence="9">
    <location>
        <begin position="93"/>
        <end position="340"/>
    </location>
</feature>
<dbReference type="PROSITE" id="PS52048">
    <property type="entry name" value="UCH_DOMAIN"/>
    <property type="match status" value="1"/>
</dbReference>
<dbReference type="Pfam" id="PF01088">
    <property type="entry name" value="Peptidase_C12"/>
    <property type="match status" value="1"/>
</dbReference>
<keyword evidence="5 6" id="KW-0788">Thiol protease</keyword>
<dbReference type="InterPro" id="IPR001578">
    <property type="entry name" value="Peptidase_C12_UCH"/>
</dbReference>
<evidence type="ECO:0000256" key="3">
    <source>
        <dbReference type="ARBA" id="ARBA00022786"/>
    </source>
</evidence>
<comment type="catalytic activity">
    <reaction evidence="1 6 7">
        <text>Thiol-dependent hydrolysis of ester, thioester, amide, peptide and isopeptide bonds formed by the C-terminal Gly of ubiquitin (a 76-residue protein attached to proteins as an intracellular targeting signal).</text>
        <dbReference type="EC" id="3.4.19.12"/>
    </reaction>
</comment>
<dbReference type="GeneID" id="87922003"/>
<feature type="region of interest" description="Disordered" evidence="8">
    <location>
        <begin position="247"/>
        <end position="266"/>
    </location>
</feature>
<dbReference type="GO" id="GO:0005737">
    <property type="term" value="C:cytoplasm"/>
    <property type="evidence" value="ECO:0007669"/>
    <property type="project" value="TreeGrafter"/>
</dbReference>
<feature type="active site" description="Nucleophile" evidence="6">
    <location>
        <position position="172"/>
    </location>
</feature>
<keyword evidence="4 6" id="KW-0378">Hydrolase</keyword>
<evidence type="ECO:0000256" key="7">
    <source>
        <dbReference type="RuleBase" id="RU361215"/>
    </source>
</evidence>